<dbReference type="EMBL" id="BQKY01000002">
    <property type="protein sequence ID" value="GJN87902.1"/>
    <property type="molecule type" value="Genomic_DNA"/>
</dbReference>
<evidence type="ECO:0000313" key="3">
    <source>
        <dbReference type="Proteomes" id="UP001342314"/>
    </source>
</evidence>
<evidence type="ECO:0008006" key="4">
    <source>
        <dbReference type="Google" id="ProtNLM"/>
    </source>
</evidence>
<feature type="compositionally biased region" description="Low complexity" evidence="1">
    <location>
        <begin position="282"/>
        <end position="300"/>
    </location>
</feature>
<evidence type="ECO:0000313" key="2">
    <source>
        <dbReference type="EMBL" id="GJN87902.1"/>
    </source>
</evidence>
<comment type="caution">
    <text evidence="2">The sequence shown here is derived from an EMBL/GenBank/DDBJ whole genome shotgun (WGS) entry which is preliminary data.</text>
</comment>
<dbReference type="SUPFAM" id="SSF52540">
    <property type="entry name" value="P-loop containing nucleoside triphosphate hydrolases"/>
    <property type="match status" value="1"/>
</dbReference>
<dbReference type="Proteomes" id="UP001342314">
    <property type="component" value="Unassembled WGS sequence"/>
</dbReference>
<feature type="compositionally biased region" description="Polar residues" evidence="1">
    <location>
        <begin position="272"/>
        <end position="281"/>
    </location>
</feature>
<dbReference type="AlphaFoldDB" id="A0AAV5GEY0"/>
<dbReference type="InterPro" id="IPR027417">
    <property type="entry name" value="P-loop_NTPase"/>
</dbReference>
<proteinExistence type="predicted"/>
<sequence>MSSPVEALARLAPFRVDDEEFNPWYSFYLHTSGPATGSVHEGVPYLPFATPVSRQGALIRNCYFTVYESLLPRLEKLERELASPAEQAQPVALRGPLAEHVVLYGSPGIGKSTALAYILARARAEMRPCVFHTVGQKDAWVFLDQGCFHVEIEALETIHMKRPAILALDSPGAVPPPPPHEVLHHLHNCLIVLATSPLLARHQPFQRASLSIYYWTIPPVGLEEIQNFLAVRDAITNNTVEQSEPVLLAHLRPGSSIAGVSVNAGSPDTIAPENQSAVGQTAPSSAAHLPAAASSAEQAGLSGGSTGFAGTLSSGARQGADEPVVEAAPEATEQYTPLERYELLGPSFRLALQNSRPRREGHDKLLGLDPKTALGRVQQFSRFLAGHATSADVQSCGLHRLFYLVPDPACEQPAAAWPAALLVCPTPFLWDFVRRALAEQHHGNALAMAHLLIDKPYLFGLAYHYAALPALCRFPSVHMIRFPDSAGFSIPVPHPLPLRKFNPSSGSMVPHEDGVYVLPPDYSSFNGFAVLGSGSILALLQVSVAPAQSVSHSAIAELLSLVTEPFDRYIFAFVGPQLDQVIELAKVDRDSLGGFSTASTRTSKESEQQGVAALQTVAFEQGYIHLPLATVKKSVKTTMVRFVFGCMMK</sequence>
<keyword evidence="3" id="KW-1185">Reference proteome</keyword>
<name>A0AAV5GEY0_9BASI</name>
<reference evidence="2 3" key="1">
    <citation type="submission" date="2021-12" db="EMBL/GenBank/DDBJ databases">
        <title>High titer production of polyol ester of fatty acids by Rhodotorula paludigena BS15 towards product separation-free biomass refinery.</title>
        <authorList>
            <person name="Mano J."/>
            <person name="Ono H."/>
            <person name="Tanaka T."/>
            <person name="Naito K."/>
            <person name="Sushida H."/>
            <person name="Ike M."/>
            <person name="Tokuyasu K."/>
            <person name="Kitaoka M."/>
        </authorList>
    </citation>
    <scope>NUCLEOTIDE SEQUENCE [LARGE SCALE GENOMIC DNA]</scope>
    <source>
        <strain evidence="2 3">BS15</strain>
    </source>
</reference>
<accession>A0AAV5GEY0</accession>
<evidence type="ECO:0000256" key="1">
    <source>
        <dbReference type="SAM" id="MobiDB-lite"/>
    </source>
</evidence>
<protein>
    <recommendedName>
        <fullName evidence="4">AAA+ ATPase domain-containing protein</fullName>
    </recommendedName>
</protein>
<feature type="region of interest" description="Disordered" evidence="1">
    <location>
        <begin position="263"/>
        <end position="323"/>
    </location>
</feature>
<organism evidence="2 3">
    <name type="scientific">Rhodotorula paludigena</name>
    <dbReference type="NCBI Taxonomy" id="86838"/>
    <lineage>
        <taxon>Eukaryota</taxon>
        <taxon>Fungi</taxon>
        <taxon>Dikarya</taxon>
        <taxon>Basidiomycota</taxon>
        <taxon>Pucciniomycotina</taxon>
        <taxon>Microbotryomycetes</taxon>
        <taxon>Sporidiobolales</taxon>
        <taxon>Sporidiobolaceae</taxon>
        <taxon>Rhodotorula</taxon>
    </lineage>
</organism>
<gene>
    <name evidence="2" type="ORF">Rhopal_000857-T1</name>
</gene>